<sequence length="63" mass="6703">MAALDSLRGAGTELIVRATRNICAGSLLNADHGRTLTAARLSDWTEVLSLYAEEKAEDARVSA</sequence>
<dbReference type="Proteomes" id="UP000549971">
    <property type="component" value="Unassembled WGS sequence"/>
</dbReference>
<reference evidence="1 2" key="1">
    <citation type="submission" date="2020-08" db="EMBL/GenBank/DDBJ databases">
        <title>Sequencing the genomes of 1000 actinobacteria strains.</title>
        <authorList>
            <person name="Klenk H.-P."/>
        </authorList>
    </citation>
    <scope>NUCLEOTIDE SEQUENCE [LARGE SCALE GENOMIC DNA]</scope>
    <source>
        <strain evidence="1 2">DSM 28967</strain>
    </source>
</reference>
<gene>
    <name evidence="1" type="ORF">HDA39_000395</name>
</gene>
<proteinExistence type="predicted"/>
<protein>
    <submittedName>
        <fullName evidence="1">Uncharacterized protein</fullName>
    </submittedName>
</protein>
<dbReference type="EMBL" id="JACHMY010000001">
    <property type="protein sequence ID" value="MBB5833661.1"/>
    <property type="molecule type" value="Genomic_DNA"/>
</dbReference>
<dbReference type="AlphaFoldDB" id="A0A7W9J118"/>
<evidence type="ECO:0000313" key="2">
    <source>
        <dbReference type="Proteomes" id="UP000549971"/>
    </source>
</evidence>
<comment type="caution">
    <text evidence="1">The sequence shown here is derived from an EMBL/GenBank/DDBJ whole genome shotgun (WGS) entry which is preliminary data.</text>
</comment>
<keyword evidence="2" id="KW-1185">Reference proteome</keyword>
<organism evidence="1 2">
    <name type="scientific">Kribbella italica</name>
    <dbReference type="NCBI Taxonomy" id="1540520"/>
    <lineage>
        <taxon>Bacteria</taxon>
        <taxon>Bacillati</taxon>
        <taxon>Actinomycetota</taxon>
        <taxon>Actinomycetes</taxon>
        <taxon>Propionibacteriales</taxon>
        <taxon>Kribbellaceae</taxon>
        <taxon>Kribbella</taxon>
    </lineage>
</organism>
<name>A0A7W9J118_9ACTN</name>
<accession>A0A7W9J118</accession>
<evidence type="ECO:0000313" key="1">
    <source>
        <dbReference type="EMBL" id="MBB5833661.1"/>
    </source>
</evidence>
<dbReference type="RefSeq" id="WP_184793526.1">
    <property type="nucleotide sequence ID" value="NZ_JACHMY010000001.1"/>
</dbReference>